<proteinExistence type="predicted"/>
<dbReference type="AlphaFoldDB" id="A0A5B7HSC1"/>
<keyword evidence="3" id="KW-1185">Reference proteome</keyword>
<sequence>MQCARREVLPTPHISIITASLPPAVLHVSHTCHILLLQLSLLKFPPYLFFITIQPLVSSLLFPPRCNSPLPAPNNYTLWFHSLCSTSLTVTTVTFVTLLLFIWPYLSMIYCIPYFVMSYLAHSFRYAQVDFSFLHVGAFTFTLLSLHFTTGSATHCCRSSYSSSILYHSPGTWCEMPRSSSPHCLTYADYFSSAHVSSASSFLLRDIQ</sequence>
<organism evidence="2 3">
    <name type="scientific">Portunus trituberculatus</name>
    <name type="common">Swimming crab</name>
    <name type="synonym">Neptunus trituberculatus</name>
    <dbReference type="NCBI Taxonomy" id="210409"/>
    <lineage>
        <taxon>Eukaryota</taxon>
        <taxon>Metazoa</taxon>
        <taxon>Ecdysozoa</taxon>
        <taxon>Arthropoda</taxon>
        <taxon>Crustacea</taxon>
        <taxon>Multicrustacea</taxon>
        <taxon>Malacostraca</taxon>
        <taxon>Eumalacostraca</taxon>
        <taxon>Eucarida</taxon>
        <taxon>Decapoda</taxon>
        <taxon>Pleocyemata</taxon>
        <taxon>Brachyura</taxon>
        <taxon>Eubrachyura</taxon>
        <taxon>Portunoidea</taxon>
        <taxon>Portunidae</taxon>
        <taxon>Portuninae</taxon>
        <taxon>Portunus</taxon>
    </lineage>
</organism>
<evidence type="ECO:0000313" key="2">
    <source>
        <dbReference type="EMBL" id="MPC71578.1"/>
    </source>
</evidence>
<evidence type="ECO:0000256" key="1">
    <source>
        <dbReference type="SAM" id="Phobius"/>
    </source>
</evidence>
<dbReference type="Proteomes" id="UP000324222">
    <property type="component" value="Unassembled WGS sequence"/>
</dbReference>
<keyword evidence="1" id="KW-0812">Transmembrane</keyword>
<keyword evidence="1" id="KW-1133">Transmembrane helix</keyword>
<name>A0A5B7HSC1_PORTR</name>
<accession>A0A5B7HSC1</accession>
<feature type="transmembrane region" description="Helical" evidence="1">
    <location>
        <begin position="102"/>
        <end position="121"/>
    </location>
</feature>
<feature type="transmembrane region" description="Helical" evidence="1">
    <location>
        <begin position="133"/>
        <end position="153"/>
    </location>
</feature>
<evidence type="ECO:0000313" key="3">
    <source>
        <dbReference type="Proteomes" id="UP000324222"/>
    </source>
</evidence>
<keyword evidence="1" id="KW-0472">Membrane</keyword>
<protein>
    <submittedName>
        <fullName evidence="2">Uncharacterized protein</fullName>
    </submittedName>
</protein>
<reference evidence="2 3" key="1">
    <citation type="submission" date="2019-05" db="EMBL/GenBank/DDBJ databases">
        <title>Another draft genome of Portunus trituberculatus and its Hox gene families provides insights of decapod evolution.</title>
        <authorList>
            <person name="Jeong J.-H."/>
            <person name="Song I."/>
            <person name="Kim S."/>
            <person name="Choi T."/>
            <person name="Kim D."/>
            <person name="Ryu S."/>
            <person name="Kim W."/>
        </authorList>
    </citation>
    <scope>NUCLEOTIDE SEQUENCE [LARGE SCALE GENOMIC DNA]</scope>
    <source>
        <tissue evidence="2">Muscle</tissue>
    </source>
</reference>
<comment type="caution">
    <text evidence="2">The sequence shown here is derived from an EMBL/GenBank/DDBJ whole genome shotgun (WGS) entry which is preliminary data.</text>
</comment>
<dbReference type="EMBL" id="VSRR010033137">
    <property type="protein sequence ID" value="MPC71578.1"/>
    <property type="molecule type" value="Genomic_DNA"/>
</dbReference>
<gene>
    <name evidence="2" type="ORF">E2C01_065857</name>
</gene>